<keyword evidence="11" id="KW-0999">Mitochondrion inner membrane</keyword>
<protein>
    <recommendedName>
        <fullName evidence="4 11">MICOS complex subunit MIC12</fullName>
    </recommendedName>
    <alternativeName>
        <fullName evidence="10 11">Altered inheritance of mitochondria protein 5, mitochondrial</fullName>
    </alternativeName>
    <alternativeName>
        <fullName evidence="9 11">Found in mitochondrial proteome protein 51</fullName>
    </alternativeName>
</protein>
<evidence type="ECO:0000256" key="7">
    <source>
        <dbReference type="ARBA" id="ARBA00023128"/>
    </source>
</evidence>
<evidence type="ECO:0000256" key="10">
    <source>
        <dbReference type="ARBA" id="ARBA00032985"/>
    </source>
</evidence>
<evidence type="ECO:0000256" key="2">
    <source>
        <dbReference type="ARBA" id="ARBA00004370"/>
    </source>
</evidence>
<keyword evidence="5" id="KW-0812">Transmembrane</keyword>
<dbReference type="Pfam" id="PF17050">
    <property type="entry name" value="AIM5"/>
    <property type="match status" value="1"/>
</dbReference>
<evidence type="ECO:0000256" key="5">
    <source>
        <dbReference type="ARBA" id="ARBA00022692"/>
    </source>
</evidence>
<dbReference type="OMA" id="CKDIWND"/>
<reference evidence="12 15" key="2">
    <citation type="journal article" date="2020" name="Appl. Microbiol. Biotechnol.">
        <title>Targeted gene deletion in Brettanomyces bruxellensis with an expression-free CRISPR-Cas9 system.</title>
        <authorList>
            <person name="Varela C."/>
            <person name="Bartel C."/>
            <person name="Onetto C."/>
            <person name="Borneman A."/>
        </authorList>
    </citation>
    <scope>NUCLEOTIDE SEQUENCE [LARGE SCALE GENOMIC DNA]</scope>
    <source>
        <strain evidence="12 15">AWRI1613</strain>
    </source>
</reference>
<gene>
    <name evidence="13" type="ORF">DEBR0S3_03972G</name>
    <name evidence="12" type="ORF">HII12_003864</name>
</gene>
<organism evidence="13 14">
    <name type="scientific">Dekkera bruxellensis</name>
    <name type="common">Brettanomyces custersii</name>
    <dbReference type="NCBI Taxonomy" id="5007"/>
    <lineage>
        <taxon>Eukaryota</taxon>
        <taxon>Fungi</taxon>
        <taxon>Dikarya</taxon>
        <taxon>Ascomycota</taxon>
        <taxon>Saccharomycotina</taxon>
        <taxon>Pichiomycetes</taxon>
        <taxon>Pichiales</taxon>
        <taxon>Pichiaceae</taxon>
        <taxon>Brettanomyces</taxon>
    </lineage>
</organism>
<comment type="subcellular location">
    <subcellularLocation>
        <location evidence="2">Membrane</location>
    </subcellularLocation>
    <subcellularLocation>
        <location evidence="11">Mitochondrion inner membrane</location>
        <topology evidence="11">Single-pass membrane protein</topology>
    </subcellularLocation>
</comment>
<evidence type="ECO:0000256" key="4">
    <source>
        <dbReference type="ARBA" id="ARBA00018170"/>
    </source>
</evidence>
<dbReference type="GO" id="GO:0042407">
    <property type="term" value="P:cristae formation"/>
    <property type="evidence" value="ECO:0007669"/>
    <property type="project" value="InterPro"/>
</dbReference>
<evidence type="ECO:0000313" key="14">
    <source>
        <dbReference type="Proteomes" id="UP000478008"/>
    </source>
</evidence>
<proteinExistence type="inferred from homology"/>
<evidence type="ECO:0000256" key="3">
    <source>
        <dbReference type="ARBA" id="ARBA00009188"/>
    </source>
</evidence>
<dbReference type="EMBL" id="JABCYN010000032">
    <property type="protein sequence ID" value="KAF6008975.1"/>
    <property type="molecule type" value="Genomic_DNA"/>
</dbReference>
<reference evidence="13 14" key="1">
    <citation type="submission" date="2019-07" db="EMBL/GenBank/DDBJ databases">
        <authorList>
            <person name="Friedrich A."/>
            <person name="Schacherer J."/>
        </authorList>
    </citation>
    <scope>NUCLEOTIDE SEQUENCE [LARGE SCALE GENOMIC DNA]</scope>
</reference>
<dbReference type="Proteomes" id="UP000478008">
    <property type="component" value="Unassembled WGS sequence"/>
</dbReference>
<evidence type="ECO:0000313" key="15">
    <source>
        <dbReference type="Proteomes" id="UP000568158"/>
    </source>
</evidence>
<comment type="function">
    <text evidence="1 11">Component of the MICOS complex, a large protein complex of the mitochondrial inner membrane that plays crucial roles in the maintenance of crista junctions, inner membrane architecture, and formation of contact sites to the outer membrane.</text>
</comment>
<evidence type="ECO:0000313" key="12">
    <source>
        <dbReference type="EMBL" id="KAF6008975.1"/>
    </source>
</evidence>
<evidence type="ECO:0000313" key="13">
    <source>
        <dbReference type="EMBL" id="VUG18170.1"/>
    </source>
</evidence>
<dbReference type="GO" id="GO:0044284">
    <property type="term" value="C:mitochondrial crista junction"/>
    <property type="evidence" value="ECO:0007669"/>
    <property type="project" value="InterPro"/>
</dbReference>
<evidence type="ECO:0000256" key="8">
    <source>
        <dbReference type="ARBA" id="ARBA00023136"/>
    </source>
</evidence>
<comment type="similarity">
    <text evidence="3 11">Belongs to the MICOS complex subunit Mic12 family.</text>
</comment>
<evidence type="ECO:0000256" key="6">
    <source>
        <dbReference type="ARBA" id="ARBA00022989"/>
    </source>
</evidence>
<sequence length="115" mass="12941">MGGVINGFLSGFLLSGSITYLTVLKFHNDQRIVSEALNDTTMLVKNHGKVVEPQSNVIFYKKRMMKEAIKDIWNYEVIKSVNWLYSLNISATTDSLLDKLLPAPEGLYNTDPDSN</sequence>
<accession>A0A7D9CZ16</accession>
<evidence type="ECO:0000256" key="11">
    <source>
        <dbReference type="RuleBase" id="RU363010"/>
    </source>
</evidence>
<dbReference type="EMBL" id="CABFWN010000003">
    <property type="protein sequence ID" value="VUG18170.1"/>
    <property type="molecule type" value="Genomic_DNA"/>
</dbReference>
<name>A0A7D9CZ16_DEKBR</name>
<keyword evidence="8" id="KW-0472">Membrane</keyword>
<keyword evidence="14" id="KW-1185">Reference proteome</keyword>
<evidence type="ECO:0000256" key="1">
    <source>
        <dbReference type="ARBA" id="ARBA00002689"/>
    </source>
</evidence>
<comment type="subunit">
    <text evidence="11">Component of the mitochondrial contact site and cristae organizing system (MICOS) complex.</text>
</comment>
<dbReference type="GO" id="GO:0061617">
    <property type="term" value="C:MICOS complex"/>
    <property type="evidence" value="ECO:0007669"/>
    <property type="project" value="UniProtKB-UniRule"/>
</dbReference>
<keyword evidence="6" id="KW-1133">Transmembrane helix</keyword>
<keyword evidence="7 11" id="KW-0496">Mitochondrion</keyword>
<dbReference type="AlphaFoldDB" id="A0A7D9CZ16"/>
<dbReference type="Proteomes" id="UP000568158">
    <property type="component" value="Unassembled WGS sequence"/>
</dbReference>
<evidence type="ECO:0000256" key="9">
    <source>
        <dbReference type="ARBA" id="ARBA00032159"/>
    </source>
</evidence>
<dbReference type="InterPro" id="IPR031463">
    <property type="entry name" value="Mic12"/>
</dbReference>